<evidence type="ECO:0000256" key="1">
    <source>
        <dbReference type="ARBA" id="ARBA00004141"/>
    </source>
</evidence>
<dbReference type="Gene3D" id="1.20.1250.20">
    <property type="entry name" value="MFS general substrate transporter like domains"/>
    <property type="match status" value="2"/>
</dbReference>
<dbReference type="Proteomes" id="UP000715095">
    <property type="component" value="Unassembled WGS sequence"/>
</dbReference>
<feature type="transmembrane region" description="Helical" evidence="5">
    <location>
        <begin position="12"/>
        <end position="34"/>
    </location>
</feature>
<evidence type="ECO:0000313" key="7">
    <source>
        <dbReference type="EMBL" id="MBM6703931.1"/>
    </source>
</evidence>
<organism evidence="7 8">
    <name type="scientific">Sutterella massiliensis</name>
    <dbReference type="NCBI Taxonomy" id="1816689"/>
    <lineage>
        <taxon>Bacteria</taxon>
        <taxon>Pseudomonadati</taxon>
        <taxon>Pseudomonadota</taxon>
        <taxon>Betaproteobacteria</taxon>
        <taxon>Burkholderiales</taxon>
        <taxon>Sutterellaceae</taxon>
        <taxon>Sutterella</taxon>
    </lineage>
</organism>
<feature type="transmembrane region" description="Helical" evidence="5">
    <location>
        <begin position="148"/>
        <end position="171"/>
    </location>
</feature>
<evidence type="ECO:0000256" key="4">
    <source>
        <dbReference type="ARBA" id="ARBA00023136"/>
    </source>
</evidence>
<dbReference type="InterPro" id="IPR011701">
    <property type="entry name" value="MFS"/>
</dbReference>
<sequence>MRKSATFDASHGCSGGVCSWGALVALFFFGWMCFAADRLLLNPMQPLISSTFDVGNAEFGLVMTVFLAVYGLMQIPVGIAADVFGCRRILIVGIVLSGVFTALYSTAESFAMLLALRFCAGFSESCYYGPQYALASRFIPTHRRTLGFSIICCGQPIGIALGLTGASLLAYNLDLGWRIPCAIYGAVTLIAAIAVIRLVPKDNAPREQRAANSQSAQMPYLKRLGLLFKNRTYVALLILGFIDMMVFLMMTTWVPVFLRETKLLNESVLSWLASSITWAAIPAALGWAWVADRFRCRKQLLVILFPIAAGSLCFLKVADGVWATTLALVLYGMTGKLGIDAILTSLIADAAPDNLRSSAFGFYNAVSMTGATFSPVIHGMLRDATGCWDASFTLSVSLLLIGAFALLAIFLKEKVESEASRASHEAKVPNAVEACSRTEGH</sequence>
<dbReference type="SUPFAM" id="SSF103473">
    <property type="entry name" value="MFS general substrate transporter"/>
    <property type="match status" value="1"/>
</dbReference>
<feature type="transmembrane region" description="Helical" evidence="5">
    <location>
        <begin position="85"/>
        <end position="104"/>
    </location>
</feature>
<feature type="transmembrane region" description="Helical" evidence="5">
    <location>
        <begin position="268"/>
        <end position="288"/>
    </location>
</feature>
<feature type="transmembrane region" description="Helical" evidence="5">
    <location>
        <begin position="324"/>
        <end position="348"/>
    </location>
</feature>
<dbReference type="InterPro" id="IPR036259">
    <property type="entry name" value="MFS_trans_sf"/>
</dbReference>
<feature type="transmembrane region" description="Helical" evidence="5">
    <location>
        <begin position="300"/>
        <end position="318"/>
    </location>
</feature>
<protein>
    <submittedName>
        <fullName evidence="7">MFS transporter</fullName>
    </submittedName>
</protein>
<comment type="caution">
    <text evidence="7">The sequence shown here is derived from an EMBL/GenBank/DDBJ whole genome shotgun (WGS) entry which is preliminary data.</text>
</comment>
<evidence type="ECO:0000256" key="3">
    <source>
        <dbReference type="ARBA" id="ARBA00022989"/>
    </source>
</evidence>
<evidence type="ECO:0000259" key="6">
    <source>
        <dbReference type="PROSITE" id="PS50850"/>
    </source>
</evidence>
<feature type="transmembrane region" description="Helical" evidence="5">
    <location>
        <begin position="177"/>
        <end position="199"/>
    </location>
</feature>
<dbReference type="PROSITE" id="PS50850">
    <property type="entry name" value="MFS"/>
    <property type="match status" value="1"/>
</dbReference>
<feature type="transmembrane region" description="Helical" evidence="5">
    <location>
        <begin position="54"/>
        <end position="73"/>
    </location>
</feature>
<keyword evidence="2 5" id="KW-0812">Transmembrane</keyword>
<comment type="subcellular location">
    <subcellularLocation>
        <location evidence="1">Membrane</location>
        <topology evidence="1">Multi-pass membrane protein</topology>
    </subcellularLocation>
</comment>
<dbReference type="InterPro" id="IPR020846">
    <property type="entry name" value="MFS_dom"/>
</dbReference>
<proteinExistence type="predicted"/>
<accession>A0ABS2DRJ3</accession>
<keyword evidence="8" id="KW-1185">Reference proteome</keyword>
<keyword evidence="4 5" id="KW-0472">Membrane</keyword>
<gene>
    <name evidence="7" type="ORF">H6A60_05455</name>
</gene>
<dbReference type="EMBL" id="JACJJC010000006">
    <property type="protein sequence ID" value="MBM6703931.1"/>
    <property type="molecule type" value="Genomic_DNA"/>
</dbReference>
<keyword evidence="3 5" id="KW-1133">Transmembrane helix</keyword>
<dbReference type="PANTHER" id="PTHR11662">
    <property type="entry name" value="SOLUTE CARRIER FAMILY 17"/>
    <property type="match status" value="1"/>
</dbReference>
<feature type="transmembrane region" description="Helical" evidence="5">
    <location>
        <begin position="360"/>
        <end position="378"/>
    </location>
</feature>
<evidence type="ECO:0000256" key="5">
    <source>
        <dbReference type="SAM" id="Phobius"/>
    </source>
</evidence>
<dbReference type="Pfam" id="PF07690">
    <property type="entry name" value="MFS_1"/>
    <property type="match status" value="2"/>
</dbReference>
<dbReference type="InterPro" id="IPR050382">
    <property type="entry name" value="MFS_Na/Anion_cotransporter"/>
</dbReference>
<dbReference type="PANTHER" id="PTHR11662:SF399">
    <property type="entry name" value="FI19708P1-RELATED"/>
    <property type="match status" value="1"/>
</dbReference>
<feature type="transmembrane region" description="Helical" evidence="5">
    <location>
        <begin position="110"/>
        <end position="128"/>
    </location>
</feature>
<evidence type="ECO:0000256" key="2">
    <source>
        <dbReference type="ARBA" id="ARBA00022692"/>
    </source>
</evidence>
<feature type="transmembrane region" description="Helical" evidence="5">
    <location>
        <begin position="390"/>
        <end position="411"/>
    </location>
</feature>
<dbReference type="RefSeq" id="WP_205102397.1">
    <property type="nucleotide sequence ID" value="NZ_JACJJC010000006.1"/>
</dbReference>
<feature type="domain" description="Major facilitator superfamily (MFS) profile" evidence="6">
    <location>
        <begin position="23"/>
        <end position="420"/>
    </location>
</feature>
<reference evidence="7 8" key="1">
    <citation type="journal article" date="2021" name="Sci. Rep.">
        <title>The distribution of antibiotic resistance genes in chicken gut microbiota commensals.</title>
        <authorList>
            <person name="Juricova H."/>
            <person name="Matiasovicova J."/>
            <person name="Kubasova T."/>
            <person name="Cejkova D."/>
            <person name="Rychlik I."/>
        </authorList>
    </citation>
    <scope>NUCLEOTIDE SEQUENCE [LARGE SCALE GENOMIC DNA]</scope>
    <source>
        <strain evidence="7 8">An829</strain>
    </source>
</reference>
<evidence type="ECO:0000313" key="8">
    <source>
        <dbReference type="Proteomes" id="UP000715095"/>
    </source>
</evidence>
<dbReference type="CDD" id="cd06174">
    <property type="entry name" value="MFS"/>
    <property type="match status" value="1"/>
</dbReference>
<name>A0ABS2DRJ3_9BURK</name>
<feature type="transmembrane region" description="Helical" evidence="5">
    <location>
        <begin position="233"/>
        <end position="256"/>
    </location>
</feature>